<dbReference type="Gene3D" id="3.30.565.10">
    <property type="entry name" value="Histidine kinase-like ATPase, C-terminal domain"/>
    <property type="match status" value="1"/>
</dbReference>
<dbReference type="SMART" id="SM00065">
    <property type="entry name" value="GAF"/>
    <property type="match status" value="1"/>
</dbReference>
<dbReference type="SUPFAM" id="SSF55874">
    <property type="entry name" value="ATPase domain of HSP90 chaperone/DNA topoisomerase II/histidine kinase"/>
    <property type="match status" value="1"/>
</dbReference>
<dbReference type="PANTHER" id="PTHR34220">
    <property type="entry name" value="SENSOR HISTIDINE KINASE YPDA"/>
    <property type="match status" value="1"/>
</dbReference>
<name>A0AB94ILA5_9BACI</name>
<dbReference type="Pfam" id="PF01590">
    <property type="entry name" value="GAF"/>
    <property type="match status" value="1"/>
</dbReference>
<dbReference type="InterPro" id="IPR029016">
    <property type="entry name" value="GAF-like_dom_sf"/>
</dbReference>
<feature type="transmembrane region" description="Helical" evidence="14">
    <location>
        <begin position="90"/>
        <end position="110"/>
    </location>
</feature>
<dbReference type="SUPFAM" id="SSF55781">
    <property type="entry name" value="GAF domain-like"/>
    <property type="match status" value="1"/>
</dbReference>
<dbReference type="InterPro" id="IPR003594">
    <property type="entry name" value="HATPase_dom"/>
</dbReference>
<dbReference type="EC" id="2.7.13.3" evidence="3"/>
<dbReference type="InterPro" id="IPR010559">
    <property type="entry name" value="Sig_transdc_His_kin_internal"/>
</dbReference>
<accession>A0AB94ILA5</accession>
<dbReference type="PANTHER" id="PTHR34220:SF7">
    <property type="entry name" value="SENSOR HISTIDINE KINASE YPDA"/>
    <property type="match status" value="1"/>
</dbReference>
<evidence type="ECO:0000256" key="3">
    <source>
        <dbReference type="ARBA" id="ARBA00012438"/>
    </source>
</evidence>
<evidence type="ECO:0000256" key="13">
    <source>
        <dbReference type="ARBA" id="ARBA00023136"/>
    </source>
</evidence>
<feature type="transmembrane region" description="Helical" evidence="14">
    <location>
        <begin position="42"/>
        <end position="62"/>
    </location>
</feature>
<keyword evidence="12" id="KW-0902">Two-component regulatory system</keyword>
<evidence type="ECO:0000256" key="1">
    <source>
        <dbReference type="ARBA" id="ARBA00000085"/>
    </source>
</evidence>
<feature type="transmembrane region" description="Helical" evidence="14">
    <location>
        <begin position="179"/>
        <end position="206"/>
    </location>
</feature>
<dbReference type="RefSeq" id="WP_024029342.1">
    <property type="nucleotide sequence ID" value="NZ_ALAN01000085.1"/>
</dbReference>
<dbReference type="Pfam" id="PF07694">
    <property type="entry name" value="5TM-5TMR_LYT"/>
    <property type="match status" value="1"/>
</dbReference>
<dbReference type="InterPro" id="IPR011620">
    <property type="entry name" value="Sig_transdc_His_kinase_LytS_TM"/>
</dbReference>
<comment type="catalytic activity">
    <reaction evidence="1">
        <text>ATP + protein L-histidine = ADP + protein N-phospho-L-histidine.</text>
        <dbReference type="EC" id="2.7.13.3"/>
    </reaction>
</comment>
<dbReference type="GO" id="GO:0005886">
    <property type="term" value="C:plasma membrane"/>
    <property type="evidence" value="ECO:0007669"/>
    <property type="project" value="UniProtKB-SubCell"/>
</dbReference>
<evidence type="ECO:0000256" key="8">
    <source>
        <dbReference type="ARBA" id="ARBA00022741"/>
    </source>
</evidence>
<evidence type="ECO:0000256" key="12">
    <source>
        <dbReference type="ARBA" id="ARBA00023012"/>
    </source>
</evidence>
<keyword evidence="11 14" id="KW-1133">Transmembrane helix</keyword>
<evidence type="ECO:0000256" key="2">
    <source>
        <dbReference type="ARBA" id="ARBA00004651"/>
    </source>
</evidence>
<sequence>MLDLISQLIWRMCMIVTIAFLITRLNLFRQMIYQHLSWKGKIVMIFVFGLFGIIGNYTGIAIHPDVSKIPSGDVAHNLESFKAIADTRNIGVIIGGLFGGPAVGLGAGIIAGGHRYLLGGFINTATLILTILGGLTAGWINRKITIKERMQPPLILLISVLILFLQIILIPVFTKSHNVALLLIQFTGLPIIIVNGIGIWICALIFNSVVREEEKVKAIQTQKALFIANKTLPFFRRGFNVDSCEKVAQILCTYTKADSVAITDLTDVLTHVGEGKEYGHLLRYADQDAVKEVLQKGEIHTLKSISLKNSNCPLKAVIIVPLVVGEKPIGTFKLYFKNPFKINEAELELAEGLLMLFSTQLEIGDAERHKELLQNAKIKALQAQIHPHFLFNSINVISALCKRDPLFARSLLLQLSTFLRNNTSAASQTLIPIEKEMETLNAYFILVQARFPERFTIKTTVNPSVNMALIPPFTIQPLVENAIIHGFSQRRKQETVEITIDNEEESFLKLLIKDNGRGIPSKRLKFIGSEPIPSNIGAGIAIQNIRERLSLVFGSEAFFSIDSQVNSGTNITIIVPLQYERKEESSD</sequence>
<reference evidence="16 17" key="1">
    <citation type="journal article" date="2014" name="Environ. Microbiol.">
        <title>The nitrate-ammonifying and nosZ-carrying bacterium Bacillus vireti is a potent source and sink for nitric and nitrous oxide under high nitrate conditions.</title>
        <authorList>
            <person name="Mania D."/>
            <person name="Heylen K."/>
            <person name="van Spanning R.J."/>
            <person name="Frostegard A."/>
        </authorList>
    </citation>
    <scope>NUCLEOTIDE SEQUENCE [LARGE SCALE GENOMIC DNA]</scope>
    <source>
        <strain evidence="16 17">LMG 21834</strain>
    </source>
</reference>
<evidence type="ECO:0000256" key="10">
    <source>
        <dbReference type="ARBA" id="ARBA00022840"/>
    </source>
</evidence>
<proteinExistence type="predicted"/>
<dbReference type="Proteomes" id="UP000018877">
    <property type="component" value="Unassembled WGS sequence"/>
</dbReference>
<keyword evidence="7 14" id="KW-0812">Transmembrane</keyword>
<evidence type="ECO:0000313" key="17">
    <source>
        <dbReference type="Proteomes" id="UP000018877"/>
    </source>
</evidence>
<dbReference type="GO" id="GO:0000155">
    <property type="term" value="F:phosphorelay sensor kinase activity"/>
    <property type="evidence" value="ECO:0007669"/>
    <property type="project" value="InterPro"/>
</dbReference>
<dbReference type="Pfam" id="PF02518">
    <property type="entry name" value="HATPase_c"/>
    <property type="match status" value="1"/>
</dbReference>
<comment type="subcellular location">
    <subcellularLocation>
        <location evidence="2">Cell membrane</location>
        <topology evidence="2">Multi-pass membrane protein</topology>
    </subcellularLocation>
</comment>
<feature type="transmembrane region" description="Helical" evidence="14">
    <location>
        <begin position="116"/>
        <end position="141"/>
    </location>
</feature>
<keyword evidence="13 14" id="KW-0472">Membrane</keyword>
<organism evidence="16 17">
    <name type="scientific">Neobacillus vireti LMG 21834</name>
    <dbReference type="NCBI Taxonomy" id="1131730"/>
    <lineage>
        <taxon>Bacteria</taxon>
        <taxon>Bacillati</taxon>
        <taxon>Bacillota</taxon>
        <taxon>Bacilli</taxon>
        <taxon>Bacillales</taxon>
        <taxon>Bacillaceae</taxon>
        <taxon>Neobacillus</taxon>
    </lineage>
</organism>
<keyword evidence="10" id="KW-0067">ATP-binding</keyword>
<keyword evidence="4" id="KW-1003">Cell membrane</keyword>
<keyword evidence="17" id="KW-1185">Reference proteome</keyword>
<evidence type="ECO:0000313" key="16">
    <source>
        <dbReference type="EMBL" id="ETI67814.1"/>
    </source>
</evidence>
<feature type="transmembrane region" description="Helical" evidence="14">
    <location>
        <begin position="153"/>
        <end position="173"/>
    </location>
</feature>
<evidence type="ECO:0000256" key="14">
    <source>
        <dbReference type="SAM" id="Phobius"/>
    </source>
</evidence>
<dbReference type="EMBL" id="ALAN01000085">
    <property type="protein sequence ID" value="ETI67814.1"/>
    <property type="molecule type" value="Genomic_DNA"/>
</dbReference>
<feature type="domain" description="GAF" evidence="15">
    <location>
        <begin position="239"/>
        <end position="371"/>
    </location>
</feature>
<dbReference type="GO" id="GO:0071555">
    <property type="term" value="P:cell wall organization"/>
    <property type="evidence" value="ECO:0007669"/>
    <property type="project" value="InterPro"/>
</dbReference>
<dbReference type="GO" id="GO:0005524">
    <property type="term" value="F:ATP binding"/>
    <property type="evidence" value="ECO:0007669"/>
    <property type="project" value="UniProtKB-KW"/>
</dbReference>
<dbReference type="InterPro" id="IPR003018">
    <property type="entry name" value="GAF"/>
</dbReference>
<protein>
    <recommendedName>
        <fullName evidence="3">histidine kinase</fullName>
        <ecNumber evidence="3">2.7.13.3</ecNumber>
    </recommendedName>
</protein>
<dbReference type="Gene3D" id="3.30.450.40">
    <property type="match status" value="1"/>
</dbReference>
<evidence type="ECO:0000259" key="15">
    <source>
        <dbReference type="SMART" id="SM00065"/>
    </source>
</evidence>
<dbReference type="Pfam" id="PF06580">
    <property type="entry name" value="His_kinase"/>
    <property type="match status" value="1"/>
</dbReference>
<keyword evidence="6" id="KW-0808">Transferase</keyword>
<dbReference type="AlphaFoldDB" id="A0AB94ILA5"/>
<keyword evidence="9 16" id="KW-0418">Kinase</keyword>
<keyword evidence="8" id="KW-0547">Nucleotide-binding</keyword>
<evidence type="ECO:0000256" key="9">
    <source>
        <dbReference type="ARBA" id="ARBA00022777"/>
    </source>
</evidence>
<evidence type="ECO:0000256" key="5">
    <source>
        <dbReference type="ARBA" id="ARBA00022553"/>
    </source>
</evidence>
<keyword evidence="5" id="KW-0597">Phosphoprotein</keyword>
<gene>
    <name evidence="16" type="ORF">BAVI_15807</name>
</gene>
<dbReference type="InterPro" id="IPR050640">
    <property type="entry name" value="Bact_2-comp_sensor_kinase"/>
</dbReference>
<dbReference type="InterPro" id="IPR036890">
    <property type="entry name" value="HATPase_C_sf"/>
</dbReference>
<evidence type="ECO:0000256" key="7">
    <source>
        <dbReference type="ARBA" id="ARBA00022692"/>
    </source>
</evidence>
<evidence type="ECO:0000256" key="11">
    <source>
        <dbReference type="ARBA" id="ARBA00022989"/>
    </source>
</evidence>
<evidence type="ECO:0000256" key="6">
    <source>
        <dbReference type="ARBA" id="ARBA00022679"/>
    </source>
</evidence>
<evidence type="ECO:0000256" key="4">
    <source>
        <dbReference type="ARBA" id="ARBA00022475"/>
    </source>
</evidence>
<comment type="caution">
    <text evidence="16">The sequence shown here is derived from an EMBL/GenBank/DDBJ whole genome shotgun (WGS) entry which is preliminary data.</text>
</comment>
<feature type="transmembrane region" description="Helical" evidence="14">
    <location>
        <begin position="9"/>
        <end position="27"/>
    </location>
</feature>